<dbReference type="Proteomes" id="UP000321749">
    <property type="component" value="Unassembled WGS sequence"/>
</dbReference>
<dbReference type="PANTHER" id="PTHR43481:SF4">
    <property type="entry name" value="GLYCEROL-1-PHOSPHATE PHOSPHOHYDROLASE 1-RELATED"/>
    <property type="match status" value="1"/>
</dbReference>
<dbReference type="Gene3D" id="1.10.150.240">
    <property type="entry name" value="Putative phosphatase, domain 2"/>
    <property type="match status" value="1"/>
</dbReference>
<protein>
    <submittedName>
        <fullName evidence="1">Glycerol-3-phosphatase</fullName>
    </submittedName>
</protein>
<dbReference type="SFLD" id="SFLDG01129">
    <property type="entry name" value="C1.5:_HAD__Beta-PGM__Phosphata"/>
    <property type="match status" value="1"/>
</dbReference>
<dbReference type="GO" id="GO:0050308">
    <property type="term" value="F:sugar-phosphatase activity"/>
    <property type="evidence" value="ECO:0007669"/>
    <property type="project" value="TreeGrafter"/>
</dbReference>
<dbReference type="Pfam" id="PF00702">
    <property type="entry name" value="Hydrolase"/>
    <property type="match status" value="1"/>
</dbReference>
<dbReference type="InterPro" id="IPR051806">
    <property type="entry name" value="HAD-like_SPP"/>
</dbReference>
<sequence>MRMKLTVAAVLFDIDGTLVDSTPAVERTWRTWAARRGVDAEAVLRVSHGRRNEDTLADFLPAHEVSAAVAELGVLELDDLQGVVALPATTSLLPAIPAGRWAAVTSGPRALMQTRLRVSGLPVPEVLIAAEDVSEGKPHPEGYLAAAAALGVDAGDCLVVEDAPAGIGAGRAAGARVVAVATSHDRSALVDADVVIDDLRELQLSVTPDGLRVTLPDRLP</sequence>
<dbReference type="InterPro" id="IPR036412">
    <property type="entry name" value="HAD-like_sf"/>
</dbReference>
<comment type="caution">
    <text evidence="1">The sequence shown here is derived from an EMBL/GenBank/DDBJ whole genome shotgun (WGS) entry which is preliminary data.</text>
</comment>
<proteinExistence type="predicted"/>
<evidence type="ECO:0000313" key="1">
    <source>
        <dbReference type="EMBL" id="GEK81366.1"/>
    </source>
</evidence>
<dbReference type="NCBIfam" id="TIGR01509">
    <property type="entry name" value="HAD-SF-IA-v3"/>
    <property type="match status" value="1"/>
</dbReference>
<reference evidence="1 2" key="1">
    <citation type="submission" date="2019-07" db="EMBL/GenBank/DDBJ databases">
        <title>Whole genome shotgun sequence of Agrococcus baldri NBRC 103055.</title>
        <authorList>
            <person name="Hosoyama A."/>
            <person name="Uohara A."/>
            <person name="Ohji S."/>
            <person name="Ichikawa N."/>
        </authorList>
    </citation>
    <scope>NUCLEOTIDE SEQUENCE [LARGE SCALE GENOMIC DNA]</scope>
    <source>
        <strain evidence="1 2">NBRC 103055</strain>
    </source>
</reference>
<dbReference type="EMBL" id="BJUU01000025">
    <property type="protein sequence ID" value="GEK81366.1"/>
    <property type="molecule type" value="Genomic_DNA"/>
</dbReference>
<gene>
    <name evidence="1" type="primary">orf24</name>
    <name evidence="1" type="ORF">ABA31_27170</name>
</gene>
<dbReference type="SFLD" id="SFLDS00003">
    <property type="entry name" value="Haloacid_Dehalogenase"/>
    <property type="match status" value="1"/>
</dbReference>
<organism evidence="1 2">
    <name type="scientific">Agrococcus baldri</name>
    <dbReference type="NCBI Taxonomy" id="153730"/>
    <lineage>
        <taxon>Bacteria</taxon>
        <taxon>Bacillati</taxon>
        <taxon>Actinomycetota</taxon>
        <taxon>Actinomycetes</taxon>
        <taxon>Micrococcales</taxon>
        <taxon>Microbacteriaceae</taxon>
        <taxon>Agrococcus</taxon>
    </lineage>
</organism>
<evidence type="ECO:0000313" key="2">
    <source>
        <dbReference type="Proteomes" id="UP000321749"/>
    </source>
</evidence>
<dbReference type="InterPro" id="IPR006439">
    <property type="entry name" value="HAD-SF_hydro_IA"/>
</dbReference>
<dbReference type="SUPFAM" id="SSF56784">
    <property type="entry name" value="HAD-like"/>
    <property type="match status" value="1"/>
</dbReference>
<dbReference type="SFLD" id="SFLDG01135">
    <property type="entry name" value="C1.5.6:_HAD__Beta-PGM__Phospha"/>
    <property type="match status" value="1"/>
</dbReference>
<keyword evidence="2" id="KW-1185">Reference proteome</keyword>
<dbReference type="Gene3D" id="3.40.50.1000">
    <property type="entry name" value="HAD superfamily/HAD-like"/>
    <property type="match status" value="1"/>
</dbReference>
<dbReference type="InterPro" id="IPR023214">
    <property type="entry name" value="HAD_sf"/>
</dbReference>
<dbReference type="PANTHER" id="PTHR43481">
    <property type="entry name" value="FRUCTOSE-1-PHOSPHATE PHOSPHATASE"/>
    <property type="match status" value="1"/>
</dbReference>
<dbReference type="AlphaFoldDB" id="A0AA87RES9"/>
<dbReference type="InterPro" id="IPR023198">
    <property type="entry name" value="PGP-like_dom2"/>
</dbReference>
<accession>A0AA87RES9</accession>
<name>A0AA87RES9_9MICO</name>